<dbReference type="InterPro" id="IPR050312">
    <property type="entry name" value="IolE/XylAMocC-like"/>
</dbReference>
<dbReference type="Proteomes" id="UP000530928">
    <property type="component" value="Unassembled WGS sequence"/>
</dbReference>
<keyword evidence="3" id="KW-1185">Reference proteome</keyword>
<keyword evidence="2" id="KW-0456">Lyase</keyword>
<reference evidence="2 3" key="1">
    <citation type="submission" date="2020-07" db="EMBL/GenBank/DDBJ databases">
        <title>Genomic Encyclopedia of Type Strains, Phase IV (KMG-IV): sequencing the most valuable type-strain genomes for metagenomic binning, comparative biology and taxonomic classification.</title>
        <authorList>
            <person name="Goeker M."/>
        </authorList>
    </citation>
    <scope>NUCLEOTIDE SEQUENCE [LARGE SCALE GENOMIC DNA]</scope>
    <source>
        <strain evidence="2 3">DSM 45533</strain>
    </source>
</reference>
<dbReference type="AlphaFoldDB" id="A0A7W0HRS9"/>
<evidence type="ECO:0000313" key="3">
    <source>
        <dbReference type="Proteomes" id="UP000530928"/>
    </source>
</evidence>
<dbReference type="Gene3D" id="3.20.20.150">
    <property type="entry name" value="Divalent-metal-dependent TIM barrel enzymes"/>
    <property type="match status" value="1"/>
</dbReference>
<dbReference type="PANTHER" id="PTHR12110:SF41">
    <property type="entry name" value="INOSOSE DEHYDRATASE"/>
    <property type="match status" value="1"/>
</dbReference>
<dbReference type="EMBL" id="JACDUR010000004">
    <property type="protein sequence ID" value="MBA2893319.1"/>
    <property type="molecule type" value="Genomic_DNA"/>
</dbReference>
<dbReference type="PANTHER" id="PTHR12110">
    <property type="entry name" value="HYDROXYPYRUVATE ISOMERASE"/>
    <property type="match status" value="1"/>
</dbReference>
<dbReference type="InterPro" id="IPR013022">
    <property type="entry name" value="Xyl_isomerase-like_TIM-brl"/>
</dbReference>
<evidence type="ECO:0000313" key="2">
    <source>
        <dbReference type="EMBL" id="MBA2893319.1"/>
    </source>
</evidence>
<gene>
    <name evidence="2" type="ORF">HNR30_004673</name>
</gene>
<name>A0A7W0HRS9_9ACTN</name>
<dbReference type="SUPFAM" id="SSF51658">
    <property type="entry name" value="Xylose isomerase-like"/>
    <property type="match status" value="1"/>
</dbReference>
<sequence>MRLIANAPVSFGVFEPGQPPLAAEELVAALSEAGYDGIDLGPLGYLDLGRLAGLRLAGGWVDVPEESFDDLDATLDAFGRAPSAPFRPVPTLGPPSMPARFARPGHGEPEMTDWAAFAAQVQAAADRCRERGYEPALHHHLGHAVETPDEIERLLELTDVKLCLDTGHLLLAGGDPVKALADWSERIGQVHVKDASSALMNGDLRSMMGAGVFTPLGEGDLDLPGVVAALRDYEGWIVVEQDTLPAHRRTADIVADQAANLRKLKELGL</sequence>
<evidence type="ECO:0000259" key="1">
    <source>
        <dbReference type="Pfam" id="PF01261"/>
    </source>
</evidence>
<dbReference type="GO" id="GO:0050114">
    <property type="term" value="F:myo-inosose-2 dehydratase activity"/>
    <property type="evidence" value="ECO:0007669"/>
    <property type="project" value="UniProtKB-EC"/>
</dbReference>
<protein>
    <submittedName>
        <fullName evidence="2">Inosose dehydratase</fullName>
        <ecNumber evidence="2">4.2.1.44</ecNumber>
    </submittedName>
</protein>
<dbReference type="RefSeq" id="WP_181612026.1">
    <property type="nucleotide sequence ID" value="NZ_BAABAM010000003.1"/>
</dbReference>
<comment type="caution">
    <text evidence="2">The sequence shown here is derived from an EMBL/GenBank/DDBJ whole genome shotgun (WGS) entry which is preliminary data.</text>
</comment>
<dbReference type="EC" id="4.2.1.44" evidence="2"/>
<accession>A0A7W0HRS9</accession>
<dbReference type="InterPro" id="IPR036237">
    <property type="entry name" value="Xyl_isomerase-like_sf"/>
</dbReference>
<feature type="domain" description="Xylose isomerase-like TIM barrel" evidence="1">
    <location>
        <begin position="107"/>
        <end position="252"/>
    </location>
</feature>
<proteinExistence type="predicted"/>
<organism evidence="2 3">
    <name type="scientific">Nonomuraea soli</name>
    <dbReference type="NCBI Taxonomy" id="1032476"/>
    <lineage>
        <taxon>Bacteria</taxon>
        <taxon>Bacillati</taxon>
        <taxon>Actinomycetota</taxon>
        <taxon>Actinomycetes</taxon>
        <taxon>Streptosporangiales</taxon>
        <taxon>Streptosporangiaceae</taxon>
        <taxon>Nonomuraea</taxon>
    </lineage>
</organism>
<dbReference type="Pfam" id="PF01261">
    <property type="entry name" value="AP_endonuc_2"/>
    <property type="match status" value="1"/>
</dbReference>